<dbReference type="Gene3D" id="3.40.50.1820">
    <property type="entry name" value="alpha/beta hydrolase"/>
    <property type="match status" value="1"/>
</dbReference>
<accession>A0A427XTB9</accession>
<dbReference type="RefSeq" id="XP_028476446.1">
    <property type="nucleotide sequence ID" value="XM_028623513.1"/>
</dbReference>
<dbReference type="Proteomes" id="UP000279236">
    <property type="component" value="Unassembled WGS sequence"/>
</dbReference>
<name>A0A427XTB9_9TREE</name>
<keyword evidence="4" id="KW-0443">Lipid metabolism</keyword>
<dbReference type="GO" id="GO:0016042">
    <property type="term" value="P:lipid catabolic process"/>
    <property type="evidence" value="ECO:0007669"/>
    <property type="project" value="UniProtKB-KW"/>
</dbReference>
<keyword evidence="7" id="KW-1185">Reference proteome</keyword>
<evidence type="ECO:0000256" key="1">
    <source>
        <dbReference type="ARBA" id="ARBA00013201"/>
    </source>
</evidence>
<dbReference type="EMBL" id="RSCE01000006">
    <property type="protein sequence ID" value="RSH81991.1"/>
    <property type="molecule type" value="Genomic_DNA"/>
</dbReference>
<organism evidence="6 7">
    <name type="scientific">Apiotrichum porosum</name>
    <dbReference type="NCBI Taxonomy" id="105984"/>
    <lineage>
        <taxon>Eukaryota</taxon>
        <taxon>Fungi</taxon>
        <taxon>Dikarya</taxon>
        <taxon>Basidiomycota</taxon>
        <taxon>Agaricomycotina</taxon>
        <taxon>Tremellomycetes</taxon>
        <taxon>Trichosporonales</taxon>
        <taxon>Trichosporonaceae</taxon>
        <taxon>Apiotrichum</taxon>
    </lineage>
</organism>
<evidence type="ECO:0000313" key="7">
    <source>
        <dbReference type="Proteomes" id="UP000279236"/>
    </source>
</evidence>
<feature type="region of interest" description="Disordered" evidence="5">
    <location>
        <begin position="423"/>
        <end position="450"/>
    </location>
</feature>
<dbReference type="OrthoDB" id="2363873at2759"/>
<dbReference type="InterPro" id="IPR029058">
    <property type="entry name" value="AB_hydrolase_fold"/>
</dbReference>
<dbReference type="GeneID" id="39592736"/>
<dbReference type="Pfam" id="PF03403">
    <property type="entry name" value="PAF-AH_p_II"/>
    <property type="match status" value="1"/>
</dbReference>
<dbReference type="PANTHER" id="PTHR10272">
    <property type="entry name" value="PLATELET-ACTIVATING FACTOR ACETYLHYDROLASE"/>
    <property type="match status" value="1"/>
</dbReference>
<protein>
    <recommendedName>
        <fullName evidence="1">1-alkyl-2-acetylglycerophosphocholine esterase</fullName>
        <ecNumber evidence="1">3.1.1.47</ecNumber>
    </recommendedName>
</protein>
<keyword evidence="2" id="KW-0378">Hydrolase</keyword>
<evidence type="ECO:0000256" key="4">
    <source>
        <dbReference type="ARBA" id="ARBA00023098"/>
    </source>
</evidence>
<evidence type="ECO:0000313" key="6">
    <source>
        <dbReference type="EMBL" id="RSH81991.1"/>
    </source>
</evidence>
<dbReference type="SUPFAM" id="SSF53474">
    <property type="entry name" value="alpha/beta-Hydrolases"/>
    <property type="match status" value="1"/>
</dbReference>
<dbReference type="EC" id="3.1.1.47" evidence="1"/>
<comment type="caution">
    <text evidence="6">The sequence shown here is derived from an EMBL/GenBank/DDBJ whole genome shotgun (WGS) entry which is preliminary data.</text>
</comment>
<dbReference type="PANTHER" id="PTHR10272:SF0">
    <property type="entry name" value="PLATELET-ACTIVATING FACTOR ACETYLHYDROLASE"/>
    <property type="match status" value="1"/>
</dbReference>
<dbReference type="AlphaFoldDB" id="A0A427XTB9"/>
<dbReference type="STRING" id="105984.A0A427XTB9"/>
<evidence type="ECO:0000256" key="3">
    <source>
        <dbReference type="ARBA" id="ARBA00022963"/>
    </source>
</evidence>
<sequence length="450" mass="49581">MPQLRKMYIPLLSTVFPEPRNGPFATGYEVLRLRTGEPYAAPTPRRKDGSPVMRLSETVVAVYYPTKPTWWRFRGNGVRWLPEPTEGMFTGYRIFLGWFVPVSALLWLVCKILVRPKMPVHPAAAVAPHNKPFPLVVFSHGLSGTRNTYSQMCQRLVSEGYVVLAVEHADGSGPCVIRDGKSWTFTKLDETVWPEKDDGSPPYDRIDLRACQLDFRVREVYEAYAAFCRLMAGSQADMEIIEGSPEVVGALRGRVDIDNVKLMGHSFGGGTLMRLLTTVPPHPYTAMPLEKAIVLDPWYEPGAIAPTLPPPSTPVPPTMIINSQQWTEREDFPMACEEAKGISASLCTIMGMRHNACSDFGLLTLPGRATSFLDQIHGLITGHLTNSPHASLLARPDGGDVQFTRGKMPRGSFGEIRVHFSGKTESPVEGEAGETGEAHDESTPLVHAAA</sequence>
<reference evidence="6 7" key="1">
    <citation type="submission" date="2018-11" db="EMBL/GenBank/DDBJ databases">
        <title>Genome sequence of Apiotrichum porosum DSM 27194.</title>
        <authorList>
            <person name="Aliyu H."/>
            <person name="Gorte O."/>
            <person name="Ochsenreither K."/>
        </authorList>
    </citation>
    <scope>NUCLEOTIDE SEQUENCE [LARGE SCALE GENOMIC DNA]</scope>
    <source>
        <strain evidence="6 7">DSM 27194</strain>
    </source>
</reference>
<evidence type="ECO:0000256" key="2">
    <source>
        <dbReference type="ARBA" id="ARBA00022801"/>
    </source>
</evidence>
<dbReference type="GO" id="GO:0003847">
    <property type="term" value="F:1-alkyl-2-acetylglycerophosphocholine esterase activity"/>
    <property type="evidence" value="ECO:0007669"/>
    <property type="project" value="UniProtKB-EC"/>
</dbReference>
<gene>
    <name evidence="6" type="ORF">EHS24_008193</name>
</gene>
<evidence type="ECO:0000256" key="5">
    <source>
        <dbReference type="SAM" id="MobiDB-lite"/>
    </source>
</evidence>
<proteinExistence type="predicted"/>
<keyword evidence="3" id="KW-0442">Lipid degradation</keyword>